<feature type="transmembrane region" description="Helical" evidence="6">
    <location>
        <begin position="96"/>
        <end position="116"/>
    </location>
</feature>
<feature type="transmembrane region" description="Helical" evidence="6">
    <location>
        <begin position="15"/>
        <end position="35"/>
    </location>
</feature>
<dbReference type="EMBL" id="JAQSIO010000005">
    <property type="protein sequence ID" value="MDD0815998.1"/>
    <property type="molecule type" value="Genomic_DNA"/>
</dbReference>
<keyword evidence="2" id="KW-1003">Cell membrane</keyword>
<dbReference type="InterPro" id="IPR016174">
    <property type="entry name" value="Di-haem_cyt_TM"/>
</dbReference>
<evidence type="ECO:0000256" key="2">
    <source>
        <dbReference type="ARBA" id="ARBA00022475"/>
    </source>
</evidence>
<evidence type="ECO:0000259" key="7">
    <source>
        <dbReference type="Pfam" id="PF01292"/>
    </source>
</evidence>
<dbReference type="Pfam" id="PF01292">
    <property type="entry name" value="Ni_hydr_CYTB"/>
    <property type="match status" value="1"/>
</dbReference>
<dbReference type="RefSeq" id="WP_273927689.1">
    <property type="nucleotide sequence ID" value="NZ_JAQSIO010000005.1"/>
</dbReference>
<name>A0ABT5MHH7_9BURK</name>
<evidence type="ECO:0000256" key="1">
    <source>
        <dbReference type="ARBA" id="ARBA00004651"/>
    </source>
</evidence>
<keyword evidence="5 6" id="KW-0472">Membrane</keyword>
<proteinExistence type="predicted"/>
<evidence type="ECO:0000256" key="6">
    <source>
        <dbReference type="SAM" id="Phobius"/>
    </source>
</evidence>
<evidence type="ECO:0000256" key="4">
    <source>
        <dbReference type="ARBA" id="ARBA00022989"/>
    </source>
</evidence>
<evidence type="ECO:0000313" key="8">
    <source>
        <dbReference type="EMBL" id="MDD0815998.1"/>
    </source>
</evidence>
<keyword evidence="9" id="KW-1185">Reference proteome</keyword>
<comment type="caution">
    <text evidence="8">The sequence shown here is derived from an EMBL/GenBank/DDBJ whole genome shotgun (WGS) entry which is preliminary data.</text>
</comment>
<dbReference type="Gene3D" id="1.20.950.20">
    <property type="entry name" value="Transmembrane di-heme cytochromes, Chain C"/>
    <property type="match status" value="1"/>
</dbReference>
<sequence length="178" mass="20186">MPPSLIRVWDLPVRVLHWAMAASVIGAWASIWWAHTWHERAGYAALAALALRTLWCWRGSRAGRPSHFVPGPRATWQYLQALRAGRERRYLSHNPLGAWMALLLWALVGATGFTGWLYTTDAFWGMAWLDQLHQALAWSFVVAVPLHLAGVLFTSLRHRENLVAAMVTGRKRLGRDRA</sequence>
<keyword evidence="3 6" id="KW-0812">Transmembrane</keyword>
<organism evidence="8 9">
    <name type="scientific">Curvibacter microcysteis</name>
    <dbReference type="NCBI Taxonomy" id="3026419"/>
    <lineage>
        <taxon>Bacteria</taxon>
        <taxon>Pseudomonadati</taxon>
        <taxon>Pseudomonadota</taxon>
        <taxon>Betaproteobacteria</taxon>
        <taxon>Burkholderiales</taxon>
        <taxon>Comamonadaceae</taxon>
        <taxon>Curvibacter</taxon>
    </lineage>
</organism>
<dbReference type="SUPFAM" id="SSF81342">
    <property type="entry name" value="Transmembrane di-heme cytochromes"/>
    <property type="match status" value="1"/>
</dbReference>
<dbReference type="InterPro" id="IPR011577">
    <property type="entry name" value="Cyt_b561_bac/Ni-Hgenase"/>
</dbReference>
<gene>
    <name evidence="8" type="ORF">PSQ39_15280</name>
</gene>
<keyword evidence="4 6" id="KW-1133">Transmembrane helix</keyword>
<dbReference type="PANTHER" id="PTHR30485">
    <property type="entry name" value="NI/FE-HYDROGENASE 1 B-TYPE CYTOCHROME SUBUNIT"/>
    <property type="match status" value="1"/>
</dbReference>
<feature type="domain" description="Cytochrome b561 bacterial/Ni-hydrogenase" evidence="7">
    <location>
        <begin position="8"/>
        <end position="169"/>
    </location>
</feature>
<protein>
    <submittedName>
        <fullName evidence="8">Cytochrome b/b6 domain-containing protein</fullName>
    </submittedName>
</protein>
<dbReference type="Proteomes" id="UP001528672">
    <property type="component" value="Unassembled WGS sequence"/>
</dbReference>
<comment type="subcellular location">
    <subcellularLocation>
        <location evidence="1">Cell membrane</location>
        <topology evidence="1">Multi-pass membrane protein</topology>
    </subcellularLocation>
</comment>
<evidence type="ECO:0000256" key="3">
    <source>
        <dbReference type="ARBA" id="ARBA00022692"/>
    </source>
</evidence>
<dbReference type="PANTHER" id="PTHR30485:SF2">
    <property type="entry name" value="BLL0597 PROTEIN"/>
    <property type="match status" value="1"/>
</dbReference>
<reference evidence="8 9" key="1">
    <citation type="submission" date="2023-02" db="EMBL/GenBank/DDBJ databases">
        <title>Bacterial whole genome sequence for Curvibacter sp. HBC28.</title>
        <authorList>
            <person name="Le V."/>
            <person name="Ko S.-R."/>
            <person name="Ahn C.-Y."/>
            <person name="Oh H.-M."/>
        </authorList>
    </citation>
    <scope>NUCLEOTIDE SEQUENCE [LARGE SCALE GENOMIC DNA]</scope>
    <source>
        <strain evidence="8 9">HBC28</strain>
    </source>
</reference>
<dbReference type="InterPro" id="IPR051542">
    <property type="entry name" value="Hydrogenase_cytochrome"/>
</dbReference>
<evidence type="ECO:0000256" key="5">
    <source>
        <dbReference type="ARBA" id="ARBA00023136"/>
    </source>
</evidence>
<feature type="transmembrane region" description="Helical" evidence="6">
    <location>
        <begin position="136"/>
        <end position="156"/>
    </location>
</feature>
<accession>A0ABT5MHH7</accession>
<evidence type="ECO:0000313" key="9">
    <source>
        <dbReference type="Proteomes" id="UP001528672"/>
    </source>
</evidence>